<protein>
    <submittedName>
        <fullName evidence="1">DUF2971 domain-containing protein</fullName>
    </submittedName>
</protein>
<keyword evidence="2" id="KW-1185">Reference proteome</keyword>
<organism evidence="1 2">
    <name type="scientific">Sphingomonas lutea</name>
    <dbReference type="NCBI Taxonomy" id="1045317"/>
    <lineage>
        <taxon>Bacteria</taxon>
        <taxon>Pseudomonadati</taxon>
        <taxon>Pseudomonadota</taxon>
        <taxon>Alphaproteobacteria</taxon>
        <taxon>Sphingomonadales</taxon>
        <taxon>Sphingomonadaceae</taxon>
        <taxon>Sphingomonas</taxon>
    </lineage>
</organism>
<sequence>MIGQKADDQETVFRRLYRPGGGTPLYHYCNTPSFLAILESGKLRFSDANMMNDGSEGRYGYALFERAANALLDMATDNPVLEGLDAAFFDKIDAYLSPKQLHSHPIIACFSKSPDVLSQWRAYASDGQGWSIGFPASALAAMPVSLLEVLYDPDQQLREVRNHLGAMYAIWKESEDRELTSIRTEVALFASWLHAYKDPTFAEEQEVRALHELRVDIGENGLLLVDEGGVAEGAEVGGETVQFRTDGTSITAFVDIPFRAGKGGEIIELWFGPRNNNGLGNALYPMTQYGHPGVRLRHSASFYRG</sequence>
<dbReference type="EMBL" id="CP060718">
    <property type="protein sequence ID" value="QNN66452.1"/>
    <property type="molecule type" value="Genomic_DNA"/>
</dbReference>
<dbReference type="KEGG" id="slut:H9L13_06860"/>
<dbReference type="RefSeq" id="WP_187537044.1">
    <property type="nucleotide sequence ID" value="NZ_BAABJT010000001.1"/>
</dbReference>
<evidence type="ECO:0000313" key="1">
    <source>
        <dbReference type="EMBL" id="QNN66452.1"/>
    </source>
</evidence>
<accession>A0A7G9SF27</accession>
<reference evidence="1 2" key="1">
    <citation type="submission" date="2020-08" db="EMBL/GenBank/DDBJ databases">
        <title>Genome sequence of Sphingomonas lutea KCTC 23642T.</title>
        <authorList>
            <person name="Hyun D.-W."/>
            <person name="Bae J.-W."/>
        </authorList>
    </citation>
    <scope>NUCLEOTIDE SEQUENCE [LARGE SCALE GENOMIC DNA]</scope>
    <source>
        <strain evidence="1 2">KCTC 23642</strain>
    </source>
</reference>
<dbReference type="Pfam" id="PF11185">
    <property type="entry name" value="DUF2971"/>
    <property type="match status" value="1"/>
</dbReference>
<dbReference type="InterPro" id="IPR021352">
    <property type="entry name" value="DUF2971"/>
</dbReference>
<evidence type="ECO:0000313" key="2">
    <source>
        <dbReference type="Proteomes" id="UP000515971"/>
    </source>
</evidence>
<dbReference type="AlphaFoldDB" id="A0A7G9SF27"/>
<gene>
    <name evidence="1" type="ORF">H9L13_06860</name>
</gene>
<proteinExistence type="predicted"/>
<name>A0A7G9SF27_9SPHN</name>
<dbReference type="Proteomes" id="UP000515971">
    <property type="component" value="Chromosome"/>
</dbReference>